<keyword evidence="3" id="KW-0378">Hydrolase</keyword>
<dbReference type="SMART" id="SM00228">
    <property type="entry name" value="PDZ"/>
    <property type="match status" value="2"/>
</dbReference>
<dbReference type="PROSITE" id="PS50106">
    <property type="entry name" value="PDZ"/>
    <property type="match status" value="2"/>
</dbReference>
<dbReference type="Gene3D" id="2.30.42.10">
    <property type="match status" value="2"/>
</dbReference>
<dbReference type="GO" id="GO:0008233">
    <property type="term" value="F:peptidase activity"/>
    <property type="evidence" value="ECO:0007669"/>
    <property type="project" value="UniProtKB-KW"/>
</dbReference>
<organism evidence="3 4">
    <name type="scientific">Granulicella sibirica</name>
    <dbReference type="NCBI Taxonomy" id="2479048"/>
    <lineage>
        <taxon>Bacteria</taxon>
        <taxon>Pseudomonadati</taxon>
        <taxon>Acidobacteriota</taxon>
        <taxon>Terriglobia</taxon>
        <taxon>Terriglobales</taxon>
        <taxon>Acidobacteriaceae</taxon>
        <taxon>Granulicella</taxon>
    </lineage>
</organism>
<proteinExistence type="inferred from homology"/>
<dbReference type="InterPro" id="IPR001478">
    <property type="entry name" value="PDZ"/>
</dbReference>
<keyword evidence="3" id="KW-0645">Protease</keyword>
<dbReference type="GO" id="GO:0006508">
    <property type="term" value="P:proteolysis"/>
    <property type="evidence" value="ECO:0007669"/>
    <property type="project" value="UniProtKB-KW"/>
</dbReference>
<evidence type="ECO:0000259" key="2">
    <source>
        <dbReference type="PROSITE" id="PS50106"/>
    </source>
</evidence>
<feature type="domain" description="PDZ" evidence="2">
    <location>
        <begin position="61"/>
        <end position="156"/>
    </location>
</feature>
<dbReference type="Pfam" id="PF13180">
    <property type="entry name" value="PDZ_2"/>
    <property type="match status" value="2"/>
</dbReference>
<accession>A0A4Q0T254</accession>
<keyword evidence="4" id="KW-1185">Reference proteome</keyword>
<dbReference type="AlphaFoldDB" id="A0A4Q0T254"/>
<evidence type="ECO:0000313" key="4">
    <source>
        <dbReference type="Proteomes" id="UP000289437"/>
    </source>
</evidence>
<dbReference type="EMBL" id="RDSM01000001">
    <property type="protein sequence ID" value="RXH57735.1"/>
    <property type="molecule type" value="Genomic_DNA"/>
</dbReference>
<comment type="caution">
    <text evidence="3">The sequence shown here is derived from an EMBL/GenBank/DDBJ whole genome shotgun (WGS) entry which is preliminary data.</text>
</comment>
<dbReference type="SUPFAM" id="SSF50156">
    <property type="entry name" value="PDZ domain-like"/>
    <property type="match status" value="2"/>
</dbReference>
<name>A0A4Q0T254_9BACT</name>
<dbReference type="PANTHER" id="PTHR22939:SF129">
    <property type="entry name" value="SERINE PROTEASE HTRA2, MITOCHONDRIAL"/>
    <property type="match status" value="1"/>
</dbReference>
<dbReference type="RefSeq" id="WP_161570841.1">
    <property type="nucleotide sequence ID" value="NZ_RDSM01000001.1"/>
</dbReference>
<dbReference type="Proteomes" id="UP000289437">
    <property type="component" value="Unassembled WGS sequence"/>
</dbReference>
<dbReference type="OrthoDB" id="109450at2"/>
<feature type="domain" description="PDZ" evidence="2">
    <location>
        <begin position="227"/>
        <end position="305"/>
    </location>
</feature>
<comment type="similarity">
    <text evidence="1">Belongs to the peptidase S1C family.</text>
</comment>
<reference evidence="3 4" key="1">
    <citation type="submission" date="2018-11" db="EMBL/GenBank/DDBJ databases">
        <authorList>
            <person name="Mardanov A.V."/>
            <person name="Ravin N.V."/>
            <person name="Dedysh S.N."/>
        </authorList>
    </citation>
    <scope>NUCLEOTIDE SEQUENCE [LARGE SCALE GENOMIC DNA]</scope>
    <source>
        <strain evidence="3 4">AF10</strain>
    </source>
</reference>
<sequence>MKDARTLRFRAGWHEGSFAQTAVAAVVLAGLSHGSVAFAQHLRLPDHLGLPVLHGAAFQPTAAAGRSNQGYLGVDIRDVNEASLASARARTAKDSKDPRGAEIVRVDHDGPAGKAGLHEHDIVLQVNGQAIDTGEQLRRLLHDAPPGRSLTLTINRDGQSQTIAAQMGNREDVEREAWEEHVKISDPEPLPPAPETIERRGTGFFSSPGRVSRNLFGGIGLSPGYTGVLLERMAPQLAEYFGAQGKTGLLVRSVDPNSPAAVAGLHAGDVVMRVNGNNIASSSDWFKTIRENKGRPVNVIVLRDRQEQTLTMVPNAKHHSSLIPDMWPHLGGSRATFQPASQVEQACVALGTLSMM</sequence>
<dbReference type="PANTHER" id="PTHR22939">
    <property type="entry name" value="SERINE PROTEASE FAMILY S1C HTRA-RELATED"/>
    <property type="match status" value="1"/>
</dbReference>
<gene>
    <name evidence="3" type="ORF">GRAN_1045</name>
</gene>
<reference evidence="4" key="2">
    <citation type="submission" date="2019-02" db="EMBL/GenBank/DDBJ databases">
        <title>Granulicella sibirica sp. nov., a psychrotolerant acidobacterium isolated from an organic soil layer in forested tundra, West Siberia.</title>
        <authorList>
            <person name="Oshkin I.Y."/>
            <person name="Kulichevskaya I.S."/>
            <person name="Rijpstra W.I.C."/>
            <person name="Sinninghe Damste J.S."/>
            <person name="Rakitin A.L."/>
            <person name="Ravin N.V."/>
            <person name="Dedysh S.N."/>
        </authorList>
    </citation>
    <scope>NUCLEOTIDE SEQUENCE [LARGE SCALE GENOMIC DNA]</scope>
    <source>
        <strain evidence="4">AF10</strain>
    </source>
</reference>
<evidence type="ECO:0000313" key="3">
    <source>
        <dbReference type="EMBL" id="RXH57735.1"/>
    </source>
</evidence>
<evidence type="ECO:0000256" key="1">
    <source>
        <dbReference type="ARBA" id="ARBA00010541"/>
    </source>
</evidence>
<dbReference type="InterPro" id="IPR036034">
    <property type="entry name" value="PDZ_sf"/>
</dbReference>
<protein>
    <submittedName>
        <fullName evidence="3">Serine protease MucD/AlgY associated with sigma factor RpoE</fullName>
    </submittedName>
</protein>